<reference evidence="1 2" key="2">
    <citation type="journal article" date="2011" name="J. Bacteriol.">
        <title>Genomes of three methylotrophs from a single niche uncover genetic and metabolic divergence of Methylophilaceae.</title>
        <authorList>
            <person name="Lapidus A."/>
            <person name="Clum A."/>
            <person name="Labutti K."/>
            <person name="Kaluzhnaya M.G."/>
            <person name="Lim S."/>
            <person name="Beck D.A."/>
            <person name="Glavina Del Rio T."/>
            <person name="Nolan M."/>
            <person name="Mavromatis K."/>
            <person name="Huntemann M."/>
            <person name="Lucas S."/>
            <person name="Lidstrom M.E."/>
            <person name="Ivanova N."/>
            <person name="Chistoserdova L."/>
        </authorList>
    </citation>
    <scope>NUCLEOTIDE SEQUENCE [LARGE SCALE GENOMIC DNA]</scope>
    <source>
        <strain evidence="2">JLW8 / ATCC BAA-1282 / DSM 17540</strain>
    </source>
</reference>
<dbReference type="InterPro" id="IPR048119">
    <property type="entry name" value="KwaB"/>
</dbReference>
<dbReference type="KEGG" id="mmb:Mmol_0225"/>
<protein>
    <recommendedName>
        <fullName evidence="3">DUF4868 domain-containing protein</fullName>
    </recommendedName>
</protein>
<accession>C6WSP3</accession>
<dbReference type="Pfam" id="PF16162">
    <property type="entry name" value="KwaB"/>
    <property type="match status" value="1"/>
</dbReference>
<proteinExistence type="predicted"/>
<reference evidence="2" key="1">
    <citation type="submission" date="2009-07" db="EMBL/GenBank/DDBJ databases">
        <title>Complete sequence of Methylotenera mobilis JLW8.</title>
        <authorList>
            <consortium name="US DOE Joint Genome Institute"/>
            <person name="Lucas S."/>
            <person name="Copeland A."/>
            <person name="Lapidus A."/>
            <person name="Glavina del Rio T."/>
            <person name="Tice H."/>
            <person name="Bruce D."/>
            <person name="Goodwin L."/>
            <person name="Pitluck S."/>
            <person name="LaButti K.M."/>
            <person name="Clum A."/>
            <person name="Larimer F."/>
            <person name="Land M."/>
            <person name="Hauser L."/>
            <person name="Kyrpides N."/>
            <person name="Mikhailova N."/>
            <person name="Kayluzhnaya M."/>
            <person name="Chistoserdova L."/>
        </authorList>
    </citation>
    <scope>NUCLEOTIDE SEQUENCE [LARGE SCALE GENOMIC DNA]</scope>
    <source>
        <strain evidence="2">JLW8 / ATCC BAA-1282 / DSM 17540</strain>
    </source>
</reference>
<dbReference type="OrthoDB" id="9152440at2"/>
<dbReference type="InterPro" id="IPR032359">
    <property type="entry name" value="KwaB-like"/>
</dbReference>
<dbReference type="Proteomes" id="UP000002742">
    <property type="component" value="Chromosome"/>
</dbReference>
<evidence type="ECO:0008006" key="3">
    <source>
        <dbReference type="Google" id="ProtNLM"/>
    </source>
</evidence>
<dbReference type="RefSeq" id="WP_012777592.1">
    <property type="nucleotide sequence ID" value="NC_012968.1"/>
</dbReference>
<name>C6WSP3_METML</name>
<dbReference type="AlphaFoldDB" id="C6WSP3"/>
<dbReference type="EMBL" id="CP001672">
    <property type="protein sequence ID" value="ACT47135.1"/>
    <property type="molecule type" value="Genomic_DNA"/>
</dbReference>
<evidence type="ECO:0000313" key="2">
    <source>
        <dbReference type="Proteomes" id="UP000002742"/>
    </source>
</evidence>
<keyword evidence="2" id="KW-1185">Reference proteome</keyword>
<dbReference type="STRING" id="583345.Mmol_0225"/>
<dbReference type="NCBIfam" id="NF041623">
    <property type="entry name" value="KwaB"/>
    <property type="match status" value="1"/>
</dbReference>
<organism evidence="1 2">
    <name type="scientific">Methylotenera mobilis (strain JLW8 / ATCC BAA-1282 / DSM 17540)</name>
    <dbReference type="NCBI Taxonomy" id="583345"/>
    <lineage>
        <taxon>Bacteria</taxon>
        <taxon>Pseudomonadati</taxon>
        <taxon>Pseudomonadota</taxon>
        <taxon>Betaproteobacteria</taxon>
        <taxon>Nitrosomonadales</taxon>
        <taxon>Methylophilaceae</taxon>
        <taxon>Methylotenera</taxon>
    </lineage>
</organism>
<sequence length="320" mass="36240">MDIQELKESLSYFYEHQDQIGVTVYAISRLPNQQEPKKLDIEADAQSGLKQLFLKSIKDTIIDVEELAVMNLSTSDERVNVIYAYDIEIPQELSAIDTVIANDNLPTYNLDAEKIGNIKALLIEIGNNEKQVILYKTIAPIHIFSQSSFCLVQHETRLEKIDKDFLRISPGFQMLKIDGELLVNDLAALERSFGFHEIIKKEATLGITAIEDKLVIENVEALRELLEDIKYARRFVKVAKGSPVLIKNIPNTSIISFCKTFPALAGRIRFNQAEDKIVLDSKVSKDLFIKLLMDNFLTSDLTKFHYESVAKDSLDKDVAA</sequence>
<dbReference type="HOGENOM" id="CLU_072990_0_0_4"/>
<gene>
    <name evidence="1" type="ordered locus">Mmol_0225</name>
</gene>
<dbReference type="eggNOG" id="ENOG50309WX">
    <property type="taxonomic scope" value="Bacteria"/>
</dbReference>
<evidence type="ECO:0000313" key="1">
    <source>
        <dbReference type="EMBL" id="ACT47135.1"/>
    </source>
</evidence>